<dbReference type="RefSeq" id="WP_007092920.1">
    <property type="nucleotide sequence ID" value="NZ_CP142125.1"/>
</dbReference>
<organism evidence="1 2">
    <name type="scientific">Kordia algicida OT-1</name>
    <dbReference type="NCBI Taxonomy" id="391587"/>
    <lineage>
        <taxon>Bacteria</taxon>
        <taxon>Pseudomonadati</taxon>
        <taxon>Bacteroidota</taxon>
        <taxon>Flavobacteriia</taxon>
        <taxon>Flavobacteriales</taxon>
        <taxon>Flavobacteriaceae</taxon>
        <taxon>Kordia</taxon>
    </lineage>
</organism>
<dbReference type="Proteomes" id="UP000002945">
    <property type="component" value="Unassembled WGS sequence"/>
</dbReference>
<evidence type="ECO:0000313" key="2">
    <source>
        <dbReference type="Proteomes" id="UP000002945"/>
    </source>
</evidence>
<protein>
    <submittedName>
        <fullName evidence="1">Uncharacterized protein</fullName>
    </submittedName>
</protein>
<reference evidence="1 2" key="1">
    <citation type="journal article" date="2011" name="J. Bacteriol.">
        <title>Genome sequence of the algicidal bacterium Kordia algicida OT-1.</title>
        <authorList>
            <person name="Lee H.S."/>
            <person name="Kang S.G."/>
            <person name="Kwon K.K."/>
            <person name="Lee J.H."/>
            <person name="Kim S.J."/>
        </authorList>
    </citation>
    <scope>NUCLEOTIDE SEQUENCE [LARGE SCALE GENOMIC DNA]</scope>
    <source>
        <strain evidence="1 2">OT-1</strain>
    </source>
</reference>
<dbReference type="AlphaFoldDB" id="A9E6D1"/>
<proteinExistence type="predicted"/>
<sequence>MHYYYIPQHSWGLYDQAEDGNITGFYSAQGGPCRPVTLWCSATNRGAFAHWDDDSLMTENLLYWLVNGDYENQITIYTTEDAMDEVNASILAINADTQILHDEIEIGIWGFTFDGDFGPIDVDNIPDNDLEEMPVNWSDYWGNAPDWQNGSTFSAQIILAINGFFANYNGRYYFDFH</sequence>
<gene>
    <name evidence="1" type="ORF">KAOT1_01724</name>
</gene>
<comment type="caution">
    <text evidence="1">The sequence shown here is derived from an EMBL/GenBank/DDBJ whole genome shotgun (WGS) entry which is preliminary data.</text>
</comment>
<evidence type="ECO:0000313" key="1">
    <source>
        <dbReference type="EMBL" id="EDP95014.1"/>
    </source>
</evidence>
<keyword evidence="2" id="KW-1185">Reference proteome</keyword>
<dbReference type="HOGENOM" id="CLU_1515987_0_0_10"/>
<dbReference type="EMBL" id="ABIB01000011">
    <property type="protein sequence ID" value="EDP95014.1"/>
    <property type="molecule type" value="Genomic_DNA"/>
</dbReference>
<accession>A9E6D1</accession>
<name>A9E6D1_9FLAO</name>